<accession>A0A7G8JRX1</accession>
<keyword evidence="8 13" id="KW-1133">Transmembrane helix</keyword>
<comment type="similarity">
    <text evidence="2 12">Belongs to the ATPase protein 8 family.</text>
</comment>
<feature type="transmembrane region" description="Helical" evidence="13">
    <location>
        <begin position="6"/>
        <end position="29"/>
    </location>
</feature>
<evidence type="ECO:0000256" key="13">
    <source>
        <dbReference type="SAM" id="Phobius"/>
    </source>
</evidence>
<keyword evidence="7 12" id="KW-0375">Hydrogen ion transport</keyword>
<evidence type="ECO:0000313" key="14">
    <source>
        <dbReference type="EMBL" id="QNJ33319.1"/>
    </source>
</evidence>
<dbReference type="InterPro" id="IPR001421">
    <property type="entry name" value="ATP8_metazoa"/>
</dbReference>
<evidence type="ECO:0000256" key="11">
    <source>
        <dbReference type="ARBA" id="ARBA00023136"/>
    </source>
</evidence>
<evidence type="ECO:0000256" key="5">
    <source>
        <dbReference type="ARBA" id="ARBA00022547"/>
    </source>
</evidence>
<keyword evidence="6 12" id="KW-0812">Transmembrane</keyword>
<dbReference type="GO" id="GO:0015986">
    <property type="term" value="P:proton motive force-driven ATP synthesis"/>
    <property type="evidence" value="ECO:0007669"/>
    <property type="project" value="InterPro"/>
</dbReference>
<evidence type="ECO:0000256" key="9">
    <source>
        <dbReference type="ARBA" id="ARBA00023065"/>
    </source>
</evidence>
<dbReference type="AlphaFoldDB" id="A0A7G8JRX1"/>
<comment type="subunit">
    <text evidence="3">F-type ATPases have 2 components, CF(1) - the catalytic core - and CF(0) - the membrane proton channel.</text>
</comment>
<organism evidence="14">
    <name type="scientific">Anomophysis sp. ASCT00116655</name>
    <dbReference type="NCBI Taxonomy" id="2546572"/>
    <lineage>
        <taxon>Eukaryota</taxon>
        <taxon>Metazoa</taxon>
        <taxon>Ecdysozoa</taxon>
        <taxon>Arthropoda</taxon>
        <taxon>Hexapoda</taxon>
        <taxon>Insecta</taxon>
        <taxon>Pterygota</taxon>
        <taxon>Neoptera</taxon>
        <taxon>Endopterygota</taxon>
        <taxon>Coleoptera</taxon>
        <taxon>Polyphaga</taxon>
        <taxon>Cucujiformia</taxon>
        <taxon>Chrysomeloidea</taxon>
        <taxon>Cerambycidae</taxon>
        <taxon>Prioninae</taxon>
        <taxon>Macrotomini</taxon>
        <taxon>Anomophysis</taxon>
    </lineage>
</organism>
<dbReference type="GO" id="GO:0045259">
    <property type="term" value="C:proton-transporting ATP synthase complex"/>
    <property type="evidence" value="ECO:0007669"/>
    <property type="project" value="UniProtKB-KW"/>
</dbReference>
<reference evidence="14" key="1">
    <citation type="journal article" date="2020" name="Syst.">
        <title>Museomics reveals extensive cryptic diversity of Australian prionine longhorn beetles with implications for their classification and conservation.</title>
        <authorList>
            <person name="Jin M."/>
            <person name="Zwick A."/>
            <person name="Slipinski A."/>
            <person name="Keyzer R."/>
            <person name="Pang H."/>
        </authorList>
    </citation>
    <scope>NUCLEOTIDE SEQUENCE</scope>
</reference>
<comment type="subcellular location">
    <subcellularLocation>
        <location evidence="1 12">Mitochondrion membrane</location>
        <topology evidence="1 12">Single-pass membrane protein</topology>
    </subcellularLocation>
</comment>
<evidence type="ECO:0000256" key="1">
    <source>
        <dbReference type="ARBA" id="ARBA00004304"/>
    </source>
</evidence>
<keyword evidence="5 12" id="KW-0138">CF(0)</keyword>
<keyword evidence="11 13" id="KW-0472">Membrane</keyword>
<protein>
    <recommendedName>
        <fullName evidence="12">ATP synthase complex subunit 8</fullName>
    </recommendedName>
</protein>
<dbReference type="GO" id="GO:0031966">
    <property type="term" value="C:mitochondrial membrane"/>
    <property type="evidence" value="ECO:0007669"/>
    <property type="project" value="UniProtKB-SubCell"/>
</dbReference>
<proteinExistence type="inferred from homology"/>
<dbReference type="Pfam" id="PF00895">
    <property type="entry name" value="ATP-synt_8"/>
    <property type="match status" value="1"/>
</dbReference>
<name>A0A7G8JRX1_9CUCU</name>
<dbReference type="EMBL" id="MK614568">
    <property type="protein sequence ID" value="QNJ33319.1"/>
    <property type="molecule type" value="Genomic_DNA"/>
</dbReference>
<dbReference type="GO" id="GO:0015078">
    <property type="term" value="F:proton transmembrane transporter activity"/>
    <property type="evidence" value="ECO:0007669"/>
    <property type="project" value="InterPro"/>
</dbReference>
<sequence>MPQMAPMNWLILMIFSILVFITFNILNYFTLNYKAMYKKIDPLTTKVNWKW</sequence>
<evidence type="ECO:0000256" key="10">
    <source>
        <dbReference type="ARBA" id="ARBA00023128"/>
    </source>
</evidence>
<evidence type="ECO:0000256" key="8">
    <source>
        <dbReference type="ARBA" id="ARBA00022989"/>
    </source>
</evidence>
<evidence type="ECO:0000256" key="7">
    <source>
        <dbReference type="ARBA" id="ARBA00022781"/>
    </source>
</evidence>
<evidence type="ECO:0000256" key="6">
    <source>
        <dbReference type="ARBA" id="ARBA00022692"/>
    </source>
</evidence>
<gene>
    <name evidence="14" type="primary">ATP8</name>
</gene>
<evidence type="ECO:0000256" key="2">
    <source>
        <dbReference type="ARBA" id="ARBA00008892"/>
    </source>
</evidence>
<geneLocation type="mitochondrion" evidence="14"/>
<evidence type="ECO:0000256" key="3">
    <source>
        <dbReference type="ARBA" id="ARBA00011291"/>
    </source>
</evidence>
<evidence type="ECO:0000256" key="12">
    <source>
        <dbReference type="RuleBase" id="RU003661"/>
    </source>
</evidence>
<keyword evidence="4 12" id="KW-0813">Transport</keyword>
<evidence type="ECO:0000256" key="4">
    <source>
        <dbReference type="ARBA" id="ARBA00022448"/>
    </source>
</evidence>
<keyword evidence="9 12" id="KW-0406">Ion transport</keyword>
<keyword evidence="10 12" id="KW-0496">Mitochondrion</keyword>